<dbReference type="GO" id="GO:0009543">
    <property type="term" value="C:chloroplast thylakoid lumen"/>
    <property type="evidence" value="ECO:0007669"/>
    <property type="project" value="UniProtKB-SubCell"/>
</dbReference>
<evidence type="ECO:0000256" key="11">
    <source>
        <dbReference type="ARBA" id="ARBA00030448"/>
    </source>
</evidence>
<keyword evidence="9 14" id="KW-0408">Iron</keyword>
<keyword evidence="6 14" id="KW-0349">Heme</keyword>
<dbReference type="GO" id="GO:0005506">
    <property type="term" value="F:iron ion binding"/>
    <property type="evidence" value="ECO:0007669"/>
    <property type="project" value="InterPro"/>
</dbReference>
<comment type="function">
    <text evidence="1">Functions as an electron carrier between membrane-bound cytochrome b6-f and photosystem I in oxygenic photosynthesis.</text>
</comment>
<evidence type="ECO:0000256" key="4">
    <source>
        <dbReference type="ARBA" id="ARBA00022448"/>
    </source>
</evidence>
<dbReference type="InterPro" id="IPR008168">
    <property type="entry name" value="Cyt_C_IC"/>
</dbReference>
<dbReference type="EMBL" id="GBEZ01021842">
    <property type="protein sequence ID" value="JAC64944.1"/>
    <property type="molecule type" value="Transcribed_RNA"/>
</dbReference>
<evidence type="ECO:0000256" key="10">
    <source>
        <dbReference type="ARBA" id="ARBA00023078"/>
    </source>
</evidence>
<evidence type="ECO:0000256" key="8">
    <source>
        <dbReference type="ARBA" id="ARBA00022982"/>
    </source>
</evidence>
<keyword evidence="4" id="KW-0813">Transport</keyword>
<dbReference type="GO" id="GO:0015979">
    <property type="term" value="P:photosynthesis"/>
    <property type="evidence" value="ECO:0007669"/>
    <property type="project" value="UniProtKB-KW"/>
</dbReference>
<dbReference type="PRINTS" id="PR00605">
    <property type="entry name" value="CYTCHROMECIC"/>
</dbReference>
<keyword evidence="10" id="KW-0793">Thylakoid</keyword>
<protein>
    <recommendedName>
        <fullName evidence="13">Cytochrome c-553</fullName>
    </recommendedName>
    <alternativeName>
        <fullName evidence="12">Cytochrome c553</fullName>
    </alternativeName>
    <alternativeName>
        <fullName evidence="11">Soluble cytochrome f</fullName>
    </alternativeName>
</protein>
<keyword evidence="7 14" id="KW-0479">Metal-binding</keyword>
<dbReference type="InterPro" id="IPR023655">
    <property type="entry name" value="Cyt_C6"/>
</dbReference>
<proteinExistence type="inferred from homology"/>
<dbReference type="SUPFAM" id="SSF46626">
    <property type="entry name" value="Cytochrome c"/>
    <property type="match status" value="1"/>
</dbReference>
<dbReference type="Gene3D" id="1.10.760.10">
    <property type="entry name" value="Cytochrome c-like domain"/>
    <property type="match status" value="1"/>
</dbReference>
<dbReference type="Pfam" id="PF13442">
    <property type="entry name" value="Cytochrome_CBB3"/>
    <property type="match status" value="1"/>
</dbReference>
<evidence type="ECO:0000256" key="3">
    <source>
        <dbReference type="ARBA" id="ARBA00009650"/>
    </source>
</evidence>
<dbReference type="GO" id="GO:0020037">
    <property type="term" value="F:heme binding"/>
    <property type="evidence" value="ECO:0007669"/>
    <property type="project" value="InterPro"/>
</dbReference>
<feature type="domain" description="Cytochrome c" evidence="15">
    <location>
        <begin position="68"/>
        <end position="154"/>
    </location>
</feature>
<evidence type="ECO:0000259" key="15">
    <source>
        <dbReference type="PROSITE" id="PS51007"/>
    </source>
</evidence>
<evidence type="ECO:0000256" key="2">
    <source>
        <dbReference type="ARBA" id="ARBA00004456"/>
    </source>
</evidence>
<name>A0A061R2G0_9CHLO</name>
<dbReference type="PANTHER" id="PTHR34688">
    <property type="entry name" value="CYTOCHROME C6, CHLOROPLASTIC"/>
    <property type="match status" value="1"/>
</dbReference>
<evidence type="ECO:0000256" key="14">
    <source>
        <dbReference type="PROSITE-ProRule" id="PRU00433"/>
    </source>
</evidence>
<comment type="subcellular location">
    <subcellularLocation>
        <location evidence="2">Plastid</location>
        <location evidence="2">Chloroplast thylakoid lumen</location>
    </subcellularLocation>
</comment>
<evidence type="ECO:0000256" key="9">
    <source>
        <dbReference type="ARBA" id="ARBA00023004"/>
    </source>
</evidence>
<reference evidence="16" key="1">
    <citation type="submission" date="2014-05" db="EMBL/GenBank/DDBJ databases">
        <title>The transcriptome of the halophilic microalga Tetraselmis sp. GSL018 isolated from the Great Salt Lake, Utah.</title>
        <authorList>
            <person name="Jinkerson R.E."/>
            <person name="D'Adamo S."/>
            <person name="Posewitz M.C."/>
        </authorList>
    </citation>
    <scope>NUCLEOTIDE SEQUENCE</scope>
    <source>
        <strain evidence="16">GSL018</strain>
    </source>
</reference>
<dbReference type="InterPro" id="IPR009056">
    <property type="entry name" value="Cyt_c-like_dom"/>
</dbReference>
<dbReference type="InterPro" id="IPR036909">
    <property type="entry name" value="Cyt_c-like_dom_sf"/>
</dbReference>
<evidence type="ECO:0000256" key="1">
    <source>
        <dbReference type="ARBA" id="ARBA00002347"/>
    </source>
</evidence>
<keyword evidence="5" id="KW-0602">Photosynthesis</keyword>
<evidence type="ECO:0000313" key="16">
    <source>
        <dbReference type="EMBL" id="JAC64944.1"/>
    </source>
</evidence>
<dbReference type="GO" id="GO:0009055">
    <property type="term" value="F:electron transfer activity"/>
    <property type="evidence" value="ECO:0007669"/>
    <property type="project" value="InterPro"/>
</dbReference>
<evidence type="ECO:0000256" key="13">
    <source>
        <dbReference type="ARBA" id="ARBA00033211"/>
    </source>
</evidence>
<evidence type="ECO:0000256" key="5">
    <source>
        <dbReference type="ARBA" id="ARBA00022531"/>
    </source>
</evidence>
<gene>
    <name evidence="16" type="primary">PETJ</name>
    <name evidence="16" type="ORF">TSPGSL018_17173</name>
</gene>
<comment type="similarity">
    <text evidence="3">Belongs to the cytochrome c family. PetJ subfamily.</text>
</comment>
<sequence>MANVTLKSCLPVGGKTLSQRVSSRRQVVTYAASQDKEIKFVHKTVSNLAAAGLALSIVATPALALAEPDLELGADIFNGNCAACHSGGGNSVKPGYTLEKDAIQQYLETPVGNGLNVTAIVYQVQNGKNAMPAWSDRLDDEEIDAVSAYVYDMASNDKW</sequence>
<dbReference type="PANTHER" id="PTHR34688:SF2">
    <property type="entry name" value="CYTOCHROME C6, CHLOROPLASTIC"/>
    <property type="match status" value="1"/>
</dbReference>
<evidence type="ECO:0000256" key="6">
    <source>
        <dbReference type="ARBA" id="ARBA00022617"/>
    </source>
</evidence>
<accession>A0A061R2G0</accession>
<keyword evidence="8" id="KW-0249">Electron transport</keyword>
<evidence type="ECO:0000256" key="7">
    <source>
        <dbReference type="ARBA" id="ARBA00022723"/>
    </source>
</evidence>
<organism evidence="16">
    <name type="scientific">Tetraselmis sp. GSL018</name>
    <dbReference type="NCBI Taxonomy" id="582737"/>
    <lineage>
        <taxon>Eukaryota</taxon>
        <taxon>Viridiplantae</taxon>
        <taxon>Chlorophyta</taxon>
        <taxon>core chlorophytes</taxon>
        <taxon>Chlorodendrophyceae</taxon>
        <taxon>Chlorodendrales</taxon>
        <taxon>Chlorodendraceae</taxon>
        <taxon>Tetraselmis</taxon>
    </lineage>
</organism>
<dbReference type="AlphaFoldDB" id="A0A061R2G0"/>
<evidence type="ECO:0000256" key="12">
    <source>
        <dbReference type="ARBA" id="ARBA00031247"/>
    </source>
</evidence>
<dbReference type="PROSITE" id="PS51007">
    <property type="entry name" value="CYTC"/>
    <property type="match status" value="1"/>
</dbReference>